<evidence type="ECO:0000256" key="2">
    <source>
        <dbReference type="ARBA" id="ARBA00023235"/>
    </source>
</evidence>
<organism evidence="3 4">
    <name type="scientific">Phytophthora citrophthora</name>
    <dbReference type="NCBI Taxonomy" id="4793"/>
    <lineage>
        <taxon>Eukaryota</taxon>
        <taxon>Sar</taxon>
        <taxon>Stramenopiles</taxon>
        <taxon>Oomycota</taxon>
        <taxon>Peronosporomycetes</taxon>
        <taxon>Peronosporales</taxon>
        <taxon>Peronosporaceae</taxon>
        <taxon>Phytophthora</taxon>
    </lineage>
</organism>
<keyword evidence="2 3" id="KW-0413">Isomerase</keyword>
<gene>
    <name evidence="3" type="ORF">P3T76_011909</name>
</gene>
<reference evidence="3" key="1">
    <citation type="submission" date="2023-08" db="EMBL/GenBank/DDBJ databases">
        <title>Reference Genome Resource for the Citrus Pathogen Phytophthora citrophthora.</title>
        <authorList>
            <person name="Moller H."/>
            <person name="Coetzee B."/>
            <person name="Rose L.J."/>
            <person name="Van Niekerk J.M."/>
        </authorList>
    </citation>
    <scope>NUCLEOTIDE SEQUENCE</scope>
    <source>
        <strain evidence="3">STE-U-9442</strain>
    </source>
</reference>
<name>A0AAD9LES5_9STRA</name>
<keyword evidence="4" id="KW-1185">Reference proteome</keyword>
<evidence type="ECO:0000256" key="1">
    <source>
        <dbReference type="ARBA" id="ARBA00008270"/>
    </source>
</evidence>
<proteinExistence type="inferred from homology"/>
<dbReference type="Proteomes" id="UP001259832">
    <property type="component" value="Unassembled WGS sequence"/>
</dbReference>
<dbReference type="AlphaFoldDB" id="A0AAD9LES5"/>
<protein>
    <submittedName>
        <fullName evidence="3">Isomerase</fullName>
    </submittedName>
</protein>
<dbReference type="Gene3D" id="3.10.310.10">
    <property type="entry name" value="Diaminopimelate Epimerase, Chain A, domain 1"/>
    <property type="match status" value="2"/>
</dbReference>
<dbReference type="GO" id="GO:0005737">
    <property type="term" value="C:cytoplasm"/>
    <property type="evidence" value="ECO:0007669"/>
    <property type="project" value="TreeGrafter"/>
</dbReference>
<dbReference type="InterPro" id="IPR003719">
    <property type="entry name" value="Phenazine_PhzF-like"/>
</dbReference>
<dbReference type="SUPFAM" id="SSF54506">
    <property type="entry name" value="Diaminopimelate epimerase-like"/>
    <property type="match status" value="1"/>
</dbReference>
<comment type="similarity">
    <text evidence="1">Belongs to the PhzF family.</text>
</comment>
<sequence length="289" mass="31830">MEVVPFVQVNAFTRELSQGNPAVVVLLQPSAFHRQGASVWMQKVAHEKNLNATAFVSPRERAEGDAAYDIKWFSPLVELTMCGHGTLSSAVALLDCGQVLPTQTIRFYNRTNVLVCRYEVAPDQRVRVVLDFPVKPICRLPPGTSREVVATALGVSTTGILDIQLALNDVIVRVDKETFSTLKPDFNRLSKIYTGRFAVTTEALSDVGDFQSRFFAPRIGINEDPVTGSAHCGLGPYWSSILSKKTLVGYQSTPTRGGFIEMHLNEEYLDRVQLKCEGVVVGRGILTVL</sequence>
<dbReference type="PANTHER" id="PTHR13774:SF17">
    <property type="entry name" value="PHENAZINE BIOSYNTHESIS-LIKE DOMAIN-CONTAINING PROTEIN"/>
    <property type="match status" value="1"/>
</dbReference>
<evidence type="ECO:0000313" key="3">
    <source>
        <dbReference type="EMBL" id="KAK1933695.1"/>
    </source>
</evidence>
<accession>A0AAD9LES5</accession>
<dbReference type="NCBIfam" id="TIGR00654">
    <property type="entry name" value="PhzF_family"/>
    <property type="match status" value="1"/>
</dbReference>
<comment type="caution">
    <text evidence="3">The sequence shown here is derived from an EMBL/GenBank/DDBJ whole genome shotgun (WGS) entry which is preliminary data.</text>
</comment>
<dbReference type="EMBL" id="JASMQC010000028">
    <property type="protein sequence ID" value="KAK1933695.1"/>
    <property type="molecule type" value="Genomic_DNA"/>
</dbReference>
<dbReference type="PIRSF" id="PIRSF016184">
    <property type="entry name" value="PhzC_PhzF"/>
    <property type="match status" value="1"/>
</dbReference>
<dbReference type="PANTHER" id="PTHR13774">
    <property type="entry name" value="PHENAZINE BIOSYNTHESIS PROTEIN"/>
    <property type="match status" value="1"/>
</dbReference>
<dbReference type="Pfam" id="PF02567">
    <property type="entry name" value="PhzC-PhzF"/>
    <property type="match status" value="1"/>
</dbReference>
<dbReference type="GO" id="GO:0016853">
    <property type="term" value="F:isomerase activity"/>
    <property type="evidence" value="ECO:0007669"/>
    <property type="project" value="UniProtKB-KW"/>
</dbReference>
<evidence type="ECO:0000313" key="4">
    <source>
        <dbReference type="Proteomes" id="UP001259832"/>
    </source>
</evidence>